<dbReference type="AlphaFoldDB" id="A0A2Z6NJ15"/>
<name>A0A2Z6NJ15_TRISU</name>
<dbReference type="Proteomes" id="UP000242715">
    <property type="component" value="Unassembled WGS sequence"/>
</dbReference>
<gene>
    <name evidence="2" type="ORF">TSUD_36600</name>
</gene>
<feature type="region of interest" description="Disordered" evidence="1">
    <location>
        <begin position="46"/>
        <end position="83"/>
    </location>
</feature>
<reference evidence="3" key="1">
    <citation type="journal article" date="2017" name="Front. Plant Sci.">
        <title>Climate Clever Clovers: New Paradigm to Reduce the Environmental Footprint of Ruminants by Breeding Low Methanogenic Forages Utilizing Haplotype Variation.</title>
        <authorList>
            <person name="Kaur P."/>
            <person name="Appels R."/>
            <person name="Bayer P.E."/>
            <person name="Keeble-Gagnere G."/>
            <person name="Wang J."/>
            <person name="Hirakawa H."/>
            <person name="Shirasawa K."/>
            <person name="Vercoe P."/>
            <person name="Stefanova K."/>
            <person name="Durmic Z."/>
            <person name="Nichols P."/>
            <person name="Revell C."/>
            <person name="Isobe S.N."/>
            <person name="Edwards D."/>
            <person name="Erskine W."/>
        </authorList>
    </citation>
    <scope>NUCLEOTIDE SEQUENCE [LARGE SCALE GENOMIC DNA]</scope>
    <source>
        <strain evidence="3">cv. Daliak</strain>
    </source>
</reference>
<organism evidence="2 3">
    <name type="scientific">Trifolium subterraneum</name>
    <name type="common">Subterranean clover</name>
    <dbReference type="NCBI Taxonomy" id="3900"/>
    <lineage>
        <taxon>Eukaryota</taxon>
        <taxon>Viridiplantae</taxon>
        <taxon>Streptophyta</taxon>
        <taxon>Embryophyta</taxon>
        <taxon>Tracheophyta</taxon>
        <taxon>Spermatophyta</taxon>
        <taxon>Magnoliopsida</taxon>
        <taxon>eudicotyledons</taxon>
        <taxon>Gunneridae</taxon>
        <taxon>Pentapetalae</taxon>
        <taxon>rosids</taxon>
        <taxon>fabids</taxon>
        <taxon>Fabales</taxon>
        <taxon>Fabaceae</taxon>
        <taxon>Papilionoideae</taxon>
        <taxon>50 kb inversion clade</taxon>
        <taxon>NPAAA clade</taxon>
        <taxon>Hologalegina</taxon>
        <taxon>IRL clade</taxon>
        <taxon>Trifolieae</taxon>
        <taxon>Trifolium</taxon>
    </lineage>
</organism>
<sequence length="137" mass="15567">MLMDLRNVFHKCALWVSKSTTFFKHLDRTHRIRIHLNSTKTTIPSQLKNMKDPQSYDSSTDIERKTAENSNTKLLFGSRKTPPHAALEPCSITYPSGLSATRPSLGYNHSIPSIPYPFGFYSKDHTESLCFFVGTVE</sequence>
<evidence type="ECO:0000256" key="1">
    <source>
        <dbReference type="SAM" id="MobiDB-lite"/>
    </source>
</evidence>
<keyword evidence="3" id="KW-1185">Reference proteome</keyword>
<evidence type="ECO:0000313" key="3">
    <source>
        <dbReference type="Proteomes" id="UP000242715"/>
    </source>
</evidence>
<dbReference type="EMBL" id="DF973992">
    <property type="protein sequence ID" value="GAU43766.1"/>
    <property type="molecule type" value="Genomic_DNA"/>
</dbReference>
<evidence type="ECO:0000313" key="2">
    <source>
        <dbReference type="EMBL" id="GAU43766.1"/>
    </source>
</evidence>
<protein>
    <submittedName>
        <fullName evidence="2">Uncharacterized protein</fullName>
    </submittedName>
</protein>
<proteinExistence type="predicted"/>
<accession>A0A2Z6NJ15</accession>